<keyword evidence="9 11" id="KW-0012">Acyltransferase</keyword>
<feature type="domain" description="O-acyltransferase WSD1-like N-terminal" evidence="13">
    <location>
        <begin position="8"/>
        <end position="270"/>
    </location>
</feature>
<keyword evidence="5 11" id="KW-0444">Lipid biosynthesis</keyword>
<dbReference type="Gene3D" id="3.30.559.30">
    <property type="entry name" value="Nonribosomal peptide synthetase, condensation domain"/>
    <property type="match status" value="1"/>
</dbReference>
<dbReference type="InterPro" id="IPR023213">
    <property type="entry name" value="CAT-like_dom_sf"/>
</dbReference>
<keyword evidence="16" id="KW-1185">Reference proteome</keyword>
<comment type="similarity">
    <text evidence="3 11">Belongs to the long-chain O-acyltransferase family.</text>
</comment>
<feature type="domain" description="O-acyltransferase WSD1 C-terminal" evidence="14">
    <location>
        <begin position="311"/>
        <end position="459"/>
    </location>
</feature>
<evidence type="ECO:0000256" key="9">
    <source>
        <dbReference type="ARBA" id="ARBA00023315"/>
    </source>
</evidence>
<reference evidence="15" key="1">
    <citation type="submission" date="2021-02" db="EMBL/GenBank/DDBJ databases">
        <title>Phycicoccus sp. MQZ13P-5T, whole genome shotgun sequence.</title>
        <authorList>
            <person name="Tuo L."/>
        </authorList>
    </citation>
    <scope>NUCLEOTIDE SEQUENCE</scope>
    <source>
        <strain evidence="15">MQZ13P-5</strain>
    </source>
</reference>
<keyword evidence="8 11" id="KW-0443">Lipid metabolism</keyword>
<evidence type="ECO:0000259" key="13">
    <source>
        <dbReference type="Pfam" id="PF03007"/>
    </source>
</evidence>
<evidence type="ECO:0000256" key="1">
    <source>
        <dbReference type="ARBA" id="ARBA00004771"/>
    </source>
</evidence>
<dbReference type="PANTHER" id="PTHR31650">
    <property type="entry name" value="O-ACYLTRANSFERASE (WSD1-LIKE) FAMILY PROTEIN"/>
    <property type="match status" value="1"/>
</dbReference>
<evidence type="ECO:0000256" key="3">
    <source>
        <dbReference type="ARBA" id="ARBA00009587"/>
    </source>
</evidence>
<dbReference type="PANTHER" id="PTHR31650:SF1">
    <property type="entry name" value="WAX ESTER SYNTHASE_DIACYLGLYCEROL ACYLTRANSFERASE 4-RELATED"/>
    <property type="match status" value="1"/>
</dbReference>
<evidence type="ECO:0000313" key="16">
    <source>
        <dbReference type="Proteomes" id="UP001430172"/>
    </source>
</evidence>
<feature type="region of interest" description="Disordered" evidence="12">
    <location>
        <begin position="160"/>
        <end position="186"/>
    </location>
</feature>
<organism evidence="15 16">
    <name type="scientific">Phycicoccus sonneratiae</name>
    <dbReference type="NCBI Taxonomy" id="2807628"/>
    <lineage>
        <taxon>Bacteria</taxon>
        <taxon>Bacillati</taxon>
        <taxon>Actinomycetota</taxon>
        <taxon>Actinomycetes</taxon>
        <taxon>Micrococcales</taxon>
        <taxon>Intrasporangiaceae</taxon>
        <taxon>Phycicoccus</taxon>
    </lineage>
</organism>
<dbReference type="InterPro" id="IPR045034">
    <property type="entry name" value="O-acyltransferase_WSD1-like"/>
</dbReference>
<dbReference type="Gene3D" id="3.30.559.10">
    <property type="entry name" value="Chloramphenicol acetyltransferase-like domain"/>
    <property type="match status" value="1"/>
</dbReference>
<sequence>MARTRWASPLDAIFLIGETPETLMHVGSLLHFSYPEGEDDGFLRDLVADVRSSAVELPWTLRLQTRRVMRQPVHRWVEDERFDIDYHVRHSALPARGGERELGVLVSRLHSNQLDFRRPPWEMTFIEGVGPGRFAVYTKIHHSLVDGYTGARILQRGLSEDPADRTHPHFLGLARRPRPEGESREPVGDVASILRSVSASVTSLPAVARTLVETQLRRGQTSTRAVTSYQAPMSILNGPTGRSRRFATQQYDLERLRAVARARNATLNDVLMAICAGGLRRFLDGLEALPDRPLVAFVPVNVRAPESEGGGNYVGATLVSLATDIEDPLARLAAITSSSRAAKGRMRGMGGDAVIAYSALLLAPAGLQVARAMSGLPLPGPLTLNVCISNVPGPTKPLYWRGARLDATYPVSIPGHSMALNITAQSYAGTLNLGFIGDREALPHLQRLAVHTGEALADLEREAGTA</sequence>
<dbReference type="NCBIfam" id="TIGR02946">
    <property type="entry name" value="acyl_WS_DGAT"/>
    <property type="match status" value="1"/>
</dbReference>
<dbReference type="Pfam" id="PF03007">
    <property type="entry name" value="WS_DGAT_cat"/>
    <property type="match status" value="1"/>
</dbReference>
<evidence type="ECO:0000256" key="5">
    <source>
        <dbReference type="ARBA" id="ARBA00022516"/>
    </source>
</evidence>
<dbReference type="InterPro" id="IPR004255">
    <property type="entry name" value="O-acyltransferase_WSD1_N"/>
</dbReference>
<dbReference type="InterPro" id="IPR014292">
    <property type="entry name" value="Acyl_transf_WS/DGAT"/>
</dbReference>
<comment type="pathway">
    <text evidence="2">Lipid metabolism.</text>
</comment>
<evidence type="ECO:0000256" key="11">
    <source>
        <dbReference type="RuleBase" id="RU361241"/>
    </source>
</evidence>
<name>A0ABS2CHE6_9MICO</name>
<dbReference type="SUPFAM" id="SSF52777">
    <property type="entry name" value="CoA-dependent acyltransferases"/>
    <property type="match status" value="2"/>
</dbReference>
<comment type="caution">
    <text evidence="15">The sequence shown here is derived from an EMBL/GenBank/DDBJ whole genome shotgun (WGS) entry which is preliminary data.</text>
</comment>
<evidence type="ECO:0000256" key="4">
    <source>
        <dbReference type="ARBA" id="ARBA00013244"/>
    </source>
</evidence>
<dbReference type="RefSeq" id="WP_204129695.1">
    <property type="nucleotide sequence ID" value="NZ_JAFDVD010000003.1"/>
</dbReference>
<keyword evidence="7 11" id="KW-0319">Glycerol metabolism</keyword>
<evidence type="ECO:0000256" key="12">
    <source>
        <dbReference type="SAM" id="MobiDB-lite"/>
    </source>
</evidence>
<proteinExistence type="inferred from homology"/>
<comment type="catalytic activity">
    <reaction evidence="10 11">
        <text>an acyl-CoA + a 1,2-diacyl-sn-glycerol = a triacyl-sn-glycerol + CoA</text>
        <dbReference type="Rhea" id="RHEA:10868"/>
        <dbReference type="ChEBI" id="CHEBI:17815"/>
        <dbReference type="ChEBI" id="CHEBI:57287"/>
        <dbReference type="ChEBI" id="CHEBI:58342"/>
        <dbReference type="ChEBI" id="CHEBI:64615"/>
        <dbReference type="EC" id="2.3.1.20"/>
    </reaction>
</comment>
<accession>A0ABS2CHE6</accession>
<dbReference type="Pfam" id="PF06974">
    <property type="entry name" value="WS_DGAT_C"/>
    <property type="match status" value="1"/>
</dbReference>
<evidence type="ECO:0000313" key="15">
    <source>
        <dbReference type="EMBL" id="MBM6399225.1"/>
    </source>
</evidence>
<comment type="pathway">
    <text evidence="1 11">Glycerolipid metabolism; triacylglycerol biosynthesis.</text>
</comment>
<evidence type="ECO:0000256" key="7">
    <source>
        <dbReference type="ARBA" id="ARBA00022798"/>
    </source>
</evidence>
<gene>
    <name evidence="15" type="ORF">JQN70_02370</name>
</gene>
<evidence type="ECO:0000256" key="8">
    <source>
        <dbReference type="ARBA" id="ARBA00023098"/>
    </source>
</evidence>
<protein>
    <recommendedName>
        <fullName evidence="4 11">Diacylglycerol O-acyltransferase</fullName>
        <ecNumber evidence="4 11">2.3.1.20</ecNumber>
    </recommendedName>
</protein>
<evidence type="ECO:0000259" key="14">
    <source>
        <dbReference type="Pfam" id="PF06974"/>
    </source>
</evidence>
<dbReference type="EMBL" id="JAFDVD010000003">
    <property type="protein sequence ID" value="MBM6399225.1"/>
    <property type="molecule type" value="Genomic_DNA"/>
</dbReference>
<evidence type="ECO:0000256" key="2">
    <source>
        <dbReference type="ARBA" id="ARBA00005189"/>
    </source>
</evidence>
<evidence type="ECO:0000256" key="10">
    <source>
        <dbReference type="ARBA" id="ARBA00048109"/>
    </source>
</evidence>
<dbReference type="InterPro" id="IPR009721">
    <property type="entry name" value="O-acyltransferase_WSD1_C"/>
</dbReference>
<dbReference type="EC" id="2.3.1.20" evidence="4 11"/>
<dbReference type="Proteomes" id="UP001430172">
    <property type="component" value="Unassembled WGS sequence"/>
</dbReference>
<feature type="compositionally biased region" description="Basic and acidic residues" evidence="12">
    <location>
        <begin position="177"/>
        <end position="186"/>
    </location>
</feature>
<keyword evidence="6 11" id="KW-0808">Transferase</keyword>
<evidence type="ECO:0000256" key="6">
    <source>
        <dbReference type="ARBA" id="ARBA00022679"/>
    </source>
</evidence>